<evidence type="ECO:0000256" key="2">
    <source>
        <dbReference type="ARBA" id="ARBA00004123"/>
    </source>
</evidence>
<dbReference type="InterPro" id="IPR009057">
    <property type="entry name" value="Homeodomain-like_sf"/>
</dbReference>
<dbReference type="PROSITE" id="PS50071">
    <property type="entry name" value="HOMEOBOX_2"/>
    <property type="match status" value="1"/>
</dbReference>
<dbReference type="CDD" id="cd00086">
    <property type="entry name" value="homeodomain"/>
    <property type="match status" value="1"/>
</dbReference>
<dbReference type="GO" id="GO:0005634">
    <property type="term" value="C:nucleus"/>
    <property type="evidence" value="ECO:0007669"/>
    <property type="project" value="UniProtKB-SubCell"/>
</dbReference>
<dbReference type="GO" id="GO:0000981">
    <property type="term" value="F:DNA-binding transcription factor activity, RNA polymerase II-specific"/>
    <property type="evidence" value="ECO:0007669"/>
    <property type="project" value="InterPro"/>
</dbReference>
<feature type="region of interest" description="Disordered" evidence="13">
    <location>
        <begin position="376"/>
        <end position="425"/>
    </location>
</feature>
<dbReference type="InterPro" id="IPR001827">
    <property type="entry name" value="Homeobox_Antennapedia_CS"/>
</dbReference>
<evidence type="ECO:0000256" key="5">
    <source>
        <dbReference type="ARBA" id="ARBA00023015"/>
    </source>
</evidence>
<dbReference type="PROSITE" id="PS00032">
    <property type="entry name" value="ANTENNAPEDIA"/>
    <property type="match status" value="1"/>
</dbReference>
<sequence length="425" mass="44714">MQKTSYYDNSSALFGGYSSYQVQGAAAPSFQSAAHLDVDSYQPSACSLQALGSGGGLQQQLAKTKELNGSCMRPSLPPEHLPASQVSPPLPPNPSNGSAAAQQPGGSAGSSTQIFPWMKECRQTTKQKNCSPSNNSGNGGRIELPGGGEKSPTSGSSASSKRARTAYTSAQLVELEKEFHFNRYLCRPRRVEMANLLNLSERQIKIWFQNRRMKYKKDQKSKGLSSSSGGPSPTGSPPLPMQSSASFLNSMHPMGGGGGAGGPAYDTPSPPSFGKLHQGVSYSMSTAYSNVPMKSCPPQKYGAPDPDYGDPHSHHSLVQANNTGYGTPTNIQASPVYVGGSGYVEPMAGSGPSMYGLNHLGPTPPHHQTMDYNGAGPMSASNQHHVGGGGPQGPCDPPTHPTYTELSAHHTSQGRIQEAPKLTHL</sequence>
<keyword evidence="5" id="KW-0805">Transcription regulation</keyword>
<keyword evidence="16" id="KW-1185">Reference proteome</keyword>
<evidence type="ECO:0000256" key="9">
    <source>
        <dbReference type="ARBA" id="ARBA00023242"/>
    </source>
</evidence>
<evidence type="ECO:0000256" key="3">
    <source>
        <dbReference type="ARBA" id="ARBA00009107"/>
    </source>
</evidence>
<comment type="similarity">
    <text evidence="3">Belongs to the Antp homeobox family.</text>
</comment>
<proteinExistence type="inferred from homology"/>
<dbReference type="InterPro" id="IPR001356">
    <property type="entry name" value="HD"/>
</dbReference>
<comment type="function">
    <text evidence="1">Sequence-specific transcription factor which is part of a developmental regulatory system that provides cells with specific positional identities on the anterior-posterior axis.</text>
</comment>
<keyword evidence="6 11" id="KW-0238">DNA-binding</keyword>
<dbReference type="AlphaFoldDB" id="A0A3B3BY76"/>
<feature type="compositionally biased region" description="Low complexity" evidence="13">
    <location>
        <begin position="222"/>
        <end position="233"/>
    </location>
</feature>
<evidence type="ECO:0000256" key="1">
    <source>
        <dbReference type="ARBA" id="ARBA00003263"/>
    </source>
</evidence>
<dbReference type="Pfam" id="PF00046">
    <property type="entry name" value="Homeodomain"/>
    <property type="match status" value="1"/>
</dbReference>
<protein>
    <recommendedName>
        <fullName evidence="10">Homeobox protein Hox-D3</fullName>
    </recommendedName>
</protein>
<dbReference type="Pfam" id="PF13293">
    <property type="entry name" value="DUF4074"/>
    <property type="match status" value="1"/>
</dbReference>
<feature type="region of interest" description="Disordered" evidence="13">
    <location>
        <begin position="125"/>
        <end position="163"/>
    </location>
</feature>
<feature type="compositionally biased region" description="Gly residues" evidence="13">
    <location>
        <begin position="137"/>
        <end position="149"/>
    </location>
</feature>
<dbReference type="FunFam" id="1.10.10.60:FF:000094">
    <property type="entry name" value="Homeobox protein Hox-A3"/>
    <property type="match status" value="1"/>
</dbReference>
<feature type="region of interest" description="Disordered" evidence="13">
    <location>
        <begin position="297"/>
        <end position="316"/>
    </location>
</feature>
<evidence type="ECO:0000256" key="6">
    <source>
        <dbReference type="ARBA" id="ARBA00023125"/>
    </source>
</evidence>
<dbReference type="SUPFAM" id="SSF46689">
    <property type="entry name" value="Homeodomain-like"/>
    <property type="match status" value="1"/>
</dbReference>
<dbReference type="InterPro" id="IPR017970">
    <property type="entry name" value="Homeobox_CS"/>
</dbReference>
<dbReference type="GO" id="GO:0048704">
    <property type="term" value="P:embryonic skeletal system morphogenesis"/>
    <property type="evidence" value="ECO:0007669"/>
    <property type="project" value="TreeGrafter"/>
</dbReference>
<feature type="compositionally biased region" description="Polar residues" evidence="13">
    <location>
        <begin position="401"/>
        <end position="415"/>
    </location>
</feature>
<evidence type="ECO:0000256" key="11">
    <source>
        <dbReference type="PROSITE-ProRule" id="PRU00108"/>
    </source>
</evidence>
<accession>A0A3B3BY76</accession>
<comment type="subcellular location">
    <subcellularLocation>
        <location evidence="2 11 12">Nucleus</location>
    </subcellularLocation>
</comment>
<dbReference type="Gene3D" id="1.10.10.60">
    <property type="entry name" value="Homeodomain-like"/>
    <property type="match status" value="1"/>
</dbReference>
<keyword evidence="9 11" id="KW-0539">Nucleus</keyword>
<feature type="compositionally biased region" description="Low complexity" evidence="13">
    <location>
        <begin position="151"/>
        <end position="163"/>
    </location>
</feature>
<evidence type="ECO:0000256" key="8">
    <source>
        <dbReference type="ARBA" id="ARBA00023163"/>
    </source>
</evidence>
<evidence type="ECO:0000256" key="7">
    <source>
        <dbReference type="ARBA" id="ARBA00023155"/>
    </source>
</evidence>
<dbReference type="SMART" id="SM00389">
    <property type="entry name" value="HOX"/>
    <property type="match status" value="1"/>
</dbReference>
<dbReference type="Proteomes" id="UP000261560">
    <property type="component" value="Unplaced"/>
</dbReference>
<organism evidence="15 16">
    <name type="scientific">Oryzias melastigma</name>
    <name type="common">Marine medaka</name>
    <dbReference type="NCBI Taxonomy" id="30732"/>
    <lineage>
        <taxon>Eukaryota</taxon>
        <taxon>Metazoa</taxon>
        <taxon>Chordata</taxon>
        <taxon>Craniata</taxon>
        <taxon>Vertebrata</taxon>
        <taxon>Euteleostomi</taxon>
        <taxon>Actinopterygii</taxon>
        <taxon>Neopterygii</taxon>
        <taxon>Teleostei</taxon>
        <taxon>Neoteleostei</taxon>
        <taxon>Acanthomorphata</taxon>
        <taxon>Ovalentaria</taxon>
        <taxon>Atherinomorphae</taxon>
        <taxon>Beloniformes</taxon>
        <taxon>Adrianichthyidae</taxon>
        <taxon>Oryziinae</taxon>
        <taxon>Oryzias</taxon>
    </lineage>
</organism>
<keyword evidence="7 11" id="KW-0371">Homeobox</keyword>
<feature type="region of interest" description="Disordered" evidence="13">
    <location>
        <begin position="217"/>
        <end position="278"/>
    </location>
</feature>
<keyword evidence="4" id="KW-0217">Developmental protein</keyword>
<dbReference type="GO" id="GO:0009952">
    <property type="term" value="P:anterior/posterior pattern specification"/>
    <property type="evidence" value="ECO:0007669"/>
    <property type="project" value="TreeGrafter"/>
</dbReference>
<dbReference type="OMA" id="GCAAPQK"/>
<dbReference type="PROSITE" id="PS00027">
    <property type="entry name" value="HOMEOBOX_1"/>
    <property type="match status" value="1"/>
</dbReference>
<dbReference type="InterPro" id="IPR025281">
    <property type="entry name" value="DUF4074"/>
</dbReference>
<evidence type="ECO:0000256" key="4">
    <source>
        <dbReference type="ARBA" id="ARBA00022473"/>
    </source>
</evidence>
<dbReference type="InterPro" id="IPR020479">
    <property type="entry name" value="HD_metazoa"/>
</dbReference>
<feature type="compositionally biased region" description="Low complexity" evidence="13">
    <location>
        <begin position="95"/>
        <end position="111"/>
    </location>
</feature>
<evidence type="ECO:0000256" key="13">
    <source>
        <dbReference type="SAM" id="MobiDB-lite"/>
    </source>
</evidence>
<dbReference type="PRINTS" id="PR00024">
    <property type="entry name" value="HOMEOBOX"/>
</dbReference>
<evidence type="ECO:0000259" key="14">
    <source>
        <dbReference type="PROSITE" id="PS50071"/>
    </source>
</evidence>
<dbReference type="Ensembl" id="ENSOMET00000017523.1">
    <property type="protein sequence ID" value="ENSOMEP00000010636.1"/>
    <property type="gene ID" value="ENSOMEG00000012003.1"/>
</dbReference>
<reference evidence="15" key="2">
    <citation type="submission" date="2025-09" db="UniProtKB">
        <authorList>
            <consortium name="Ensembl"/>
        </authorList>
    </citation>
    <scope>IDENTIFICATION</scope>
</reference>
<evidence type="ECO:0000313" key="16">
    <source>
        <dbReference type="Proteomes" id="UP000261560"/>
    </source>
</evidence>
<feature type="DNA-binding region" description="Homeobox" evidence="11">
    <location>
        <begin position="160"/>
        <end position="219"/>
    </location>
</feature>
<feature type="region of interest" description="Disordered" evidence="13">
    <location>
        <begin position="69"/>
        <end position="112"/>
    </location>
</feature>
<keyword evidence="8" id="KW-0804">Transcription</keyword>
<name>A0A3B3BY76_ORYME</name>
<dbReference type="GeneTree" id="ENSGT00940000159774"/>
<reference evidence="15" key="1">
    <citation type="submission" date="2025-08" db="UniProtKB">
        <authorList>
            <consortium name="Ensembl"/>
        </authorList>
    </citation>
    <scope>IDENTIFICATION</scope>
</reference>
<dbReference type="GO" id="GO:0000978">
    <property type="term" value="F:RNA polymerase II cis-regulatory region sequence-specific DNA binding"/>
    <property type="evidence" value="ECO:0007669"/>
    <property type="project" value="TreeGrafter"/>
</dbReference>
<evidence type="ECO:0000256" key="12">
    <source>
        <dbReference type="RuleBase" id="RU000682"/>
    </source>
</evidence>
<evidence type="ECO:0000313" key="15">
    <source>
        <dbReference type="Ensembl" id="ENSOMEP00000010636.1"/>
    </source>
</evidence>
<dbReference type="PANTHER" id="PTHR45664:SF11">
    <property type="entry name" value="HOMEOBOX PROTEIN HOX-B3"/>
    <property type="match status" value="1"/>
</dbReference>
<dbReference type="PANTHER" id="PTHR45664">
    <property type="entry name" value="PROTEIN ZERKNUELLT 1-RELATED"/>
    <property type="match status" value="1"/>
</dbReference>
<evidence type="ECO:0000256" key="10">
    <source>
        <dbReference type="ARBA" id="ARBA00068974"/>
    </source>
</evidence>
<feature type="domain" description="Homeobox" evidence="14">
    <location>
        <begin position="158"/>
        <end position="218"/>
    </location>
</feature>